<proteinExistence type="predicted"/>
<feature type="compositionally biased region" description="Basic residues" evidence="1">
    <location>
        <begin position="70"/>
        <end position="83"/>
    </location>
</feature>
<reference evidence="2" key="2">
    <citation type="submission" date="2020-06" db="EMBL/GenBank/DDBJ databases">
        <title>Helianthus annuus Genome sequencing and assembly Release 2.</title>
        <authorList>
            <person name="Gouzy J."/>
            <person name="Langlade N."/>
            <person name="Munos S."/>
        </authorList>
    </citation>
    <scope>NUCLEOTIDE SEQUENCE</scope>
    <source>
        <tissue evidence="2">Leaves</tissue>
    </source>
</reference>
<name>A0A9K3NV95_HELAN</name>
<dbReference type="AlphaFoldDB" id="A0A9K3NV95"/>
<dbReference type="Gramene" id="mRNA:HanXRQr2_Chr03g0096151">
    <property type="protein sequence ID" value="CDS:HanXRQr2_Chr03g0096151.1"/>
    <property type="gene ID" value="HanXRQr2_Chr03g0096151"/>
</dbReference>
<feature type="region of interest" description="Disordered" evidence="1">
    <location>
        <begin position="68"/>
        <end position="132"/>
    </location>
</feature>
<evidence type="ECO:0000313" key="3">
    <source>
        <dbReference type="Proteomes" id="UP000215914"/>
    </source>
</evidence>
<sequence>MDDQEAMETLSLKDFPIAPDHQNPPTSSPADNDIFEFSRGGLSDDSEENMMSHAEDIIFCGKLVPTNQQIHHKRQSQQRSCRRSRSESRSDVKNVTVSPLATRNSRSVDYKKLKRNSSMSSEPVAEPSCTGSTAGYGKNSGSFLRHVILYGLVNVPQPEMKVRDLKNRRARSNTSKARSDLSETLDVFSVGRNVDHRKCSWRVLELLSCKSSSAAVTMPLSYMAKV</sequence>
<dbReference type="OrthoDB" id="752671at2759"/>
<accession>A0A9K3NV95</accession>
<dbReference type="Proteomes" id="UP000215914">
    <property type="component" value="Unassembled WGS sequence"/>
</dbReference>
<reference evidence="2" key="1">
    <citation type="journal article" date="2017" name="Nature">
        <title>The sunflower genome provides insights into oil metabolism, flowering and Asterid evolution.</title>
        <authorList>
            <person name="Badouin H."/>
            <person name="Gouzy J."/>
            <person name="Grassa C.J."/>
            <person name="Murat F."/>
            <person name="Staton S.E."/>
            <person name="Cottret L."/>
            <person name="Lelandais-Briere C."/>
            <person name="Owens G.L."/>
            <person name="Carrere S."/>
            <person name="Mayjonade B."/>
            <person name="Legrand L."/>
            <person name="Gill N."/>
            <person name="Kane N.C."/>
            <person name="Bowers J.E."/>
            <person name="Hubner S."/>
            <person name="Bellec A."/>
            <person name="Berard A."/>
            <person name="Berges H."/>
            <person name="Blanchet N."/>
            <person name="Boniface M.C."/>
            <person name="Brunel D."/>
            <person name="Catrice O."/>
            <person name="Chaidir N."/>
            <person name="Claudel C."/>
            <person name="Donnadieu C."/>
            <person name="Faraut T."/>
            <person name="Fievet G."/>
            <person name="Helmstetter N."/>
            <person name="King M."/>
            <person name="Knapp S.J."/>
            <person name="Lai Z."/>
            <person name="Le Paslier M.C."/>
            <person name="Lippi Y."/>
            <person name="Lorenzon L."/>
            <person name="Mandel J.R."/>
            <person name="Marage G."/>
            <person name="Marchand G."/>
            <person name="Marquand E."/>
            <person name="Bret-Mestries E."/>
            <person name="Morien E."/>
            <person name="Nambeesan S."/>
            <person name="Nguyen T."/>
            <person name="Pegot-Espagnet P."/>
            <person name="Pouilly N."/>
            <person name="Raftis F."/>
            <person name="Sallet E."/>
            <person name="Schiex T."/>
            <person name="Thomas J."/>
            <person name="Vandecasteele C."/>
            <person name="Vares D."/>
            <person name="Vear F."/>
            <person name="Vautrin S."/>
            <person name="Crespi M."/>
            <person name="Mangin B."/>
            <person name="Burke J.M."/>
            <person name="Salse J."/>
            <person name="Munos S."/>
            <person name="Vincourt P."/>
            <person name="Rieseberg L.H."/>
            <person name="Langlade N.B."/>
        </authorList>
    </citation>
    <scope>NUCLEOTIDE SEQUENCE</scope>
    <source>
        <tissue evidence="2">Leaves</tissue>
    </source>
</reference>
<feature type="region of interest" description="Disordered" evidence="1">
    <location>
        <begin position="1"/>
        <end position="47"/>
    </location>
</feature>
<dbReference type="EMBL" id="MNCJ02000318">
    <property type="protein sequence ID" value="KAF5813260.1"/>
    <property type="molecule type" value="Genomic_DNA"/>
</dbReference>
<comment type="caution">
    <text evidence="2">The sequence shown here is derived from an EMBL/GenBank/DDBJ whole genome shotgun (WGS) entry which is preliminary data.</text>
</comment>
<keyword evidence="3" id="KW-1185">Reference proteome</keyword>
<evidence type="ECO:0000256" key="1">
    <source>
        <dbReference type="SAM" id="MobiDB-lite"/>
    </source>
</evidence>
<evidence type="ECO:0000313" key="2">
    <source>
        <dbReference type="EMBL" id="KAF5813260.1"/>
    </source>
</evidence>
<protein>
    <submittedName>
        <fullName evidence="2">Uncharacterized protein</fullName>
    </submittedName>
</protein>
<dbReference type="PANTHER" id="PTHR34130">
    <property type="entry name" value="OS08G0243800 PROTEIN"/>
    <property type="match status" value="1"/>
</dbReference>
<feature type="compositionally biased region" description="Polar residues" evidence="1">
    <location>
        <begin position="93"/>
        <end position="105"/>
    </location>
</feature>
<organism evidence="2 3">
    <name type="scientific">Helianthus annuus</name>
    <name type="common">Common sunflower</name>
    <dbReference type="NCBI Taxonomy" id="4232"/>
    <lineage>
        <taxon>Eukaryota</taxon>
        <taxon>Viridiplantae</taxon>
        <taxon>Streptophyta</taxon>
        <taxon>Embryophyta</taxon>
        <taxon>Tracheophyta</taxon>
        <taxon>Spermatophyta</taxon>
        <taxon>Magnoliopsida</taxon>
        <taxon>eudicotyledons</taxon>
        <taxon>Gunneridae</taxon>
        <taxon>Pentapetalae</taxon>
        <taxon>asterids</taxon>
        <taxon>campanulids</taxon>
        <taxon>Asterales</taxon>
        <taxon>Asteraceae</taxon>
        <taxon>Asteroideae</taxon>
        <taxon>Heliantheae alliance</taxon>
        <taxon>Heliantheae</taxon>
        <taxon>Helianthus</taxon>
    </lineage>
</organism>
<gene>
    <name evidence="2" type="ORF">HanXRQr2_Chr03g0096151</name>
</gene>
<dbReference type="PANTHER" id="PTHR34130:SF13">
    <property type="entry name" value="DUF4005 DOMAIN-CONTAINING PROTEIN"/>
    <property type="match status" value="1"/>
</dbReference>